<proteinExistence type="predicted"/>
<name>A0A086AKY3_FLAHY</name>
<protein>
    <submittedName>
        <fullName evidence="1">Uncharacterized protein</fullName>
    </submittedName>
</protein>
<organism evidence="1 3">
    <name type="scientific">Flavobacterium hydatis</name>
    <name type="common">Cytophaga aquatilis</name>
    <dbReference type="NCBI Taxonomy" id="991"/>
    <lineage>
        <taxon>Bacteria</taxon>
        <taxon>Pseudomonadati</taxon>
        <taxon>Bacteroidota</taxon>
        <taxon>Flavobacteriia</taxon>
        <taxon>Flavobacteriales</taxon>
        <taxon>Flavobacteriaceae</taxon>
        <taxon>Flavobacterium</taxon>
    </lineage>
</organism>
<dbReference type="AlphaFoldDB" id="A0A086AKY3"/>
<keyword evidence="4" id="KW-1185">Reference proteome</keyword>
<evidence type="ECO:0000313" key="2">
    <source>
        <dbReference type="EMBL" id="OXA85033.1"/>
    </source>
</evidence>
<dbReference type="Proteomes" id="UP000028712">
    <property type="component" value="Unassembled WGS sequence"/>
</dbReference>
<dbReference type="Proteomes" id="UP000198424">
    <property type="component" value="Unassembled WGS sequence"/>
</dbReference>
<comment type="caution">
    <text evidence="1">The sequence shown here is derived from an EMBL/GenBank/DDBJ whole genome shotgun (WGS) entry which is preliminary data.</text>
</comment>
<accession>A0A086AKY3</accession>
<evidence type="ECO:0000313" key="3">
    <source>
        <dbReference type="Proteomes" id="UP000028712"/>
    </source>
</evidence>
<reference evidence="2 4" key="2">
    <citation type="submission" date="2016-11" db="EMBL/GenBank/DDBJ databases">
        <title>Whole genomes of Flavobacteriaceae.</title>
        <authorList>
            <person name="Stine C."/>
            <person name="Li C."/>
            <person name="Tadesse D."/>
        </authorList>
    </citation>
    <scope>NUCLEOTIDE SEQUENCE [LARGE SCALE GENOMIC DNA]</scope>
    <source>
        <strain evidence="2 4">ATCC 29551</strain>
    </source>
</reference>
<dbReference type="EMBL" id="JPRM01000010">
    <property type="protein sequence ID" value="KFF17347.1"/>
    <property type="molecule type" value="Genomic_DNA"/>
</dbReference>
<evidence type="ECO:0000313" key="4">
    <source>
        <dbReference type="Proteomes" id="UP000198424"/>
    </source>
</evidence>
<dbReference type="RefSeq" id="WP_035620751.1">
    <property type="nucleotide sequence ID" value="NZ_JBEWQG010000003.1"/>
</dbReference>
<dbReference type="EMBL" id="MUGY01000061">
    <property type="protein sequence ID" value="OXA85033.1"/>
    <property type="molecule type" value="Genomic_DNA"/>
</dbReference>
<sequence>MIDLKKISRKIEKISCKEHNETPKAEVIGDSIKITSCCDTFQSQLTSHVKKEMKSQAEASARESINEILKKFKK</sequence>
<evidence type="ECO:0000313" key="1">
    <source>
        <dbReference type="EMBL" id="KFF17347.1"/>
    </source>
</evidence>
<reference evidence="1 3" key="1">
    <citation type="submission" date="2014-07" db="EMBL/GenBank/DDBJ databases">
        <title>Genome of Flavobacterium hydatis DSM 2063.</title>
        <authorList>
            <person name="Pipes S.E."/>
            <person name="Stropko S.J."/>
            <person name="Newman J.D."/>
        </authorList>
    </citation>
    <scope>NUCLEOTIDE SEQUENCE [LARGE SCALE GENOMIC DNA]</scope>
    <source>
        <strain evidence="1 3">DSM 2063</strain>
    </source>
</reference>
<gene>
    <name evidence="2" type="ORF">B0A62_24700</name>
    <name evidence="1" type="ORF">IW20_08375</name>
</gene>